<accession>A0A6P4IPT7</accession>
<dbReference type="RefSeq" id="XP_017025499.1">
    <property type="nucleotide sequence ID" value="XM_017170010.3"/>
</dbReference>
<feature type="signal peptide" evidence="1">
    <location>
        <begin position="1"/>
        <end position="24"/>
    </location>
</feature>
<organism evidence="2 3">
    <name type="scientific">Drosophila kikkawai</name>
    <name type="common">Fruit fly</name>
    <dbReference type="NCBI Taxonomy" id="30033"/>
    <lineage>
        <taxon>Eukaryota</taxon>
        <taxon>Metazoa</taxon>
        <taxon>Ecdysozoa</taxon>
        <taxon>Arthropoda</taxon>
        <taxon>Hexapoda</taxon>
        <taxon>Insecta</taxon>
        <taxon>Pterygota</taxon>
        <taxon>Neoptera</taxon>
        <taxon>Endopterygota</taxon>
        <taxon>Diptera</taxon>
        <taxon>Brachycera</taxon>
        <taxon>Muscomorpha</taxon>
        <taxon>Ephydroidea</taxon>
        <taxon>Drosophilidae</taxon>
        <taxon>Drosophila</taxon>
        <taxon>Sophophora</taxon>
    </lineage>
</organism>
<keyword evidence="1" id="KW-0732">Signal</keyword>
<gene>
    <name evidence="3" type="primary">LOC108076960</name>
</gene>
<dbReference type="GeneID" id="108076960"/>
<feature type="chain" id="PRO_5028020862" evidence="1">
    <location>
        <begin position="25"/>
        <end position="107"/>
    </location>
</feature>
<protein>
    <submittedName>
        <fullName evidence="3">Uncharacterized protein</fullName>
    </submittedName>
</protein>
<dbReference type="AlphaFoldDB" id="A0A6P4IPT7"/>
<evidence type="ECO:0000313" key="3">
    <source>
        <dbReference type="RefSeq" id="XP_017025499.1"/>
    </source>
</evidence>
<name>A0A6P4IPT7_DROKI</name>
<proteinExistence type="predicted"/>
<reference evidence="3" key="2">
    <citation type="submission" date="2025-08" db="UniProtKB">
        <authorList>
            <consortium name="RefSeq"/>
        </authorList>
    </citation>
    <scope>IDENTIFICATION</scope>
    <source>
        <strain evidence="3">14028-0561.14</strain>
        <tissue evidence="3">Whole fly</tissue>
    </source>
</reference>
<reference evidence="2" key="1">
    <citation type="submission" date="2025-05" db="UniProtKB">
        <authorList>
            <consortium name="RefSeq"/>
        </authorList>
    </citation>
    <scope>NUCLEOTIDE SEQUENCE [LARGE SCALE GENOMIC DNA]</scope>
    <source>
        <strain evidence="2">14028-0561.14</strain>
    </source>
</reference>
<dbReference type="Proteomes" id="UP001652661">
    <property type="component" value="Chromosome 2L"/>
</dbReference>
<dbReference type="OrthoDB" id="10364295at2759"/>
<evidence type="ECO:0000313" key="2">
    <source>
        <dbReference type="Proteomes" id="UP001652661"/>
    </source>
</evidence>
<keyword evidence="2" id="KW-1185">Reference proteome</keyword>
<evidence type="ECO:0000256" key="1">
    <source>
        <dbReference type="SAM" id="SignalP"/>
    </source>
</evidence>
<sequence length="107" mass="12152">MNTSPSTIALGLAVLFLPLALVHSDMETTQWAIQIEVDLLGLREKSDKFAYCRALRQQSPQIPLENTKCDYYLRHDPKLKMGDMLLASRPHCRPGWELLGGRCRKLA</sequence>